<dbReference type="EMBL" id="JAEHFW010000001">
    <property type="protein sequence ID" value="MBK0379292.1"/>
    <property type="molecule type" value="Genomic_DNA"/>
</dbReference>
<dbReference type="AlphaFoldDB" id="A0A934PTH1"/>
<gene>
    <name evidence="1" type="ORF">I5M19_08245</name>
</gene>
<protein>
    <submittedName>
        <fullName evidence="1">Uncharacterized protein</fullName>
    </submittedName>
</protein>
<evidence type="ECO:0000313" key="2">
    <source>
        <dbReference type="Proteomes" id="UP000613193"/>
    </source>
</evidence>
<accession>A0A934PTH1</accession>
<organism evidence="1 2">
    <name type="scientific">Mucilaginibacter segetis</name>
    <dbReference type="NCBI Taxonomy" id="2793071"/>
    <lineage>
        <taxon>Bacteria</taxon>
        <taxon>Pseudomonadati</taxon>
        <taxon>Bacteroidota</taxon>
        <taxon>Sphingobacteriia</taxon>
        <taxon>Sphingobacteriales</taxon>
        <taxon>Sphingobacteriaceae</taxon>
        <taxon>Mucilaginibacter</taxon>
    </lineage>
</organism>
<sequence length="119" mass="13636">MPLDAKDLRIGNFIQTPDGLARVQTIANMKIGGVRLENGETKVMEYNDCEPVGLTEDWLGRFGFIQENEAWWNNFVGIRQVEDGFYFSELRDGIVDLSHVHQLQNLAYVINQADLTLEY</sequence>
<dbReference type="RefSeq" id="WP_200065726.1">
    <property type="nucleotide sequence ID" value="NZ_JAEHFW010000001.1"/>
</dbReference>
<dbReference type="Proteomes" id="UP000613193">
    <property type="component" value="Unassembled WGS sequence"/>
</dbReference>
<keyword evidence="2" id="KW-1185">Reference proteome</keyword>
<evidence type="ECO:0000313" key="1">
    <source>
        <dbReference type="EMBL" id="MBK0379292.1"/>
    </source>
</evidence>
<proteinExistence type="predicted"/>
<reference evidence="1" key="1">
    <citation type="submission" date="2020-12" db="EMBL/GenBank/DDBJ databases">
        <title>Bacterial novel species Mucilaginibacter sp. SD-g isolated from soil.</title>
        <authorList>
            <person name="Jung H.-Y."/>
        </authorList>
    </citation>
    <scope>NUCLEOTIDE SEQUENCE</scope>
    <source>
        <strain evidence="1">SD-g</strain>
    </source>
</reference>
<name>A0A934PTH1_9SPHI</name>
<comment type="caution">
    <text evidence="1">The sequence shown here is derived from an EMBL/GenBank/DDBJ whole genome shotgun (WGS) entry which is preliminary data.</text>
</comment>